<sequence>MDGGPEEDDESPTGAEFWENPDDEVDNVSSSSVIESGAILRRSSPFFEESSVVHPKKPESMEPVESGMAAG</sequence>
<feature type="compositionally biased region" description="Acidic residues" evidence="1">
    <location>
        <begin position="1"/>
        <end position="11"/>
    </location>
</feature>
<feature type="region of interest" description="Disordered" evidence="1">
    <location>
        <begin position="1"/>
        <end position="71"/>
    </location>
</feature>
<evidence type="ECO:0000313" key="2">
    <source>
        <dbReference type="EMBL" id="KAF1770937.1"/>
    </source>
</evidence>
<dbReference type="AlphaFoldDB" id="A0A6A5HWZ6"/>
<proteinExistence type="predicted"/>
<dbReference type="Proteomes" id="UP000483820">
    <property type="component" value="Chromosome I"/>
</dbReference>
<reference evidence="2 3" key="1">
    <citation type="submission" date="2019-12" db="EMBL/GenBank/DDBJ databases">
        <title>Chromosome-level assembly of the Caenorhabditis remanei genome.</title>
        <authorList>
            <person name="Teterina A.A."/>
            <person name="Willis J.H."/>
            <person name="Phillips P.C."/>
        </authorList>
    </citation>
    <scope>NUCLEOTIDE SEQUENCE [LARGE SCALE GENOMIC DNA]</scope>
    <source>
        <strain evidence="2 3">PX506</strain>
        <tissue evidence="2">Whole organism</tissue>
    </source>
</reference>
<dbReference type="CTD" id="78773396"/>
<protein>
    <submittedName>
        <fullName evidence="2">Uncharacterized protein</fullName>
    </submittedName>
</protein>
<gene>
    <name evidence="2" type="ORF">GCK72_002761</name>
</gene>
<dbReference type="KEGG" id="crq:GCK72_002761"/>
<dbReference type="RefSeq" id="XP_053592230.1">
    <property type="nucleotide sequence ID" value="XM_053723585.1"/>
</dbReference>
<dbReference type="EMBL" id="WUAV01000001">
    <property type="protein sequence ID" value="KAF1770937.1"/>
    <property type="molecule type" value="Genomic_DNA"/>
</dbReference>
<evidence type="ECO:0000256" key="1">
    <source>
        <dbReference type="SAM" id="MobiDB-lite"/>
    </source>
</evidence>
<comment type="caution">
    <text evidence="2">The sequence shown here is derived from an EMBL/GenBank/DDBJ whole genome shotgun (WGS) entry which is preliminary data.</text>
</comment>
<organism evidence="2 3">
    <name type="scientific">Caenorhabditis remanei</name>
    <name type="common">Caenorhabditis vulgaris</name>
    <dbReference type="NCBI Taxonomy" id="31234"/>
    <lineage>
        <taxon>Eukaryota</taxon>
        <taxon>Metazoa</taxon>
        <taxon>Ecdysozoa</taxon>
        <taxon>Nematoda</taxon>
        <taxon>Chromadorea</taxon>
        <taxon>Rhabditida</taxon>
        <taxon>Rhabditina</taxon>
        <taxon>Rhabditomorpha</taxon>
        <taxon>Rhabditoidea</taxon>
        <taxon>Rhabditidae</taxon>
        <taxon>Peloderinae</taxon>
        <taxon>Caenorhabditis</taxon>
    </lineage>
</organism>
<evidence type="ECO:0000313" key="3">
    <source>
        <dbReference type="Proteomes" id="UP000483820"/>
    </source>
</evidence>
<accession>A0A6A5HWZ6</accession>
<dbReference type="GeneID" id="78773396"/>
<name>A0A6A5HWZ6_CAERE</name>
<feature type="compositionally biased region" description="Low complexity" evidence="1">
    <location>
        <begin position="27"/>
        <end position="36"/>
    </location>
</feature>